<reference evidence="2" key="1">
    <citation type="journal article" date="2023" name="Science">
        <title>Genome structures resolve the early diversification of teleost fishes.</title>
        <authorList>
            <person name="Parey E."/>
            <person name="Louis A."/>
            <person name="Montfort J."/>
            <person name="Bouchez O."/>
            <person name="Roques C."/>
            <person name="Iampietro C."/>
            <person name="Lluch J."/>
            <person name="Castinel A."/>
            <person name="Donnadieu C."/>
            <person name="Desvignes T."/>
            <person name="Floi Bucao C."/>
            <person name="Jouanno E."/>
            <person name="Wen M."/>
            <person name="Mejri S."/>
            <person name="Dirks R."/>
            <person name="Jansen H."/>
            <person name="Henkel C."/>
            <person name="Chen W.J."/>
            <person name="Zahm M."/>
            <person name="Cabau C."/>
            <person name="Klopp C."/>
            <person name="Thompson A.W."/>
            <person name="Robinson-Rechavi M."/>
            <person name="Braasch I."/>
            <person name="Lecointre G."/>
            <person name="Bobe J."/>
            <person name="Postlethwait J.H."/>
            <person name="Berthelot C."/>
            <person name="Roest Crollius H."/>
            <person name="Guiguen Y."/>
        </authorList>
    </citation>
    <scope>NUCLEOTIDE SEQUENCE</scope>
    <source>
        <strain evidence="2">NC1722</strain>
    </source>
</reference>
<evidence type="ECO:0000313" key="2">
    <source>
        <dbReference type="EMBL" id="KAJ8413067.1"/>
    </source>
</evidence>
<keyword evidence="1" id="KW-1133">Transmembrane helix</keyword>
<organism evidence="2 3">
    <name type="scientific">Aldrovandia affinis</name>
    <dbReference type="NCBI Taxonomy" id="143900"/>
    <lineage>
        <taxon>Eukaryota</taxon>
        <taxon>Metazoa</taxon>
        <taxon>Chordata</taxon>
        <taxon>Craniata</taxon>
        <taxon>Vertebrata</taxon>
        <taxon>Euteleostomi</taxon>
        <taxon>Actinopterygii</taxon>
        <taxon>Neopterygii</taxon>
        <taxon>Teleostei</taxon>
        <taxon>Notacanthiformes</taxon>
        <taxon>Halosauridae</taxon>
        <taxon>Aldrovandia</taxon>
    </lineage>
</organism>
<evidence type="ECO:0000313" key="3">
    <source>
        <dbReference type="Proteomes" id="UP001221898"/>
    </source>
</evidence>
<feature type="transmembrane region" description="Helical" evidence="1">
    <location>
        <begin position="22"/>
        <end position="44"/>
    </location>
</feature>
<comment type="caution">
    <text evidence="2">The sequence shown here is derived from an EMBL/GenBank/DDBJ whole genome shotgun (WGS) entry which is preliminary data.</text>
</comment>
<sequence length="84" mass="9845">MDVEYDEIPSIPFLLIGLYTSFFFHPNPCICIFMVGFCSFVWTVKEETASFKEGLRCVVLTKTIQYKEIHTSLEDLYCLFFPLQ</sequence>
<keyword evidence="1" id="KW-0472">Membrane</keyword>
<dbReference type="Proteomes" id="UP001221898">
    <property type="component" value="Unassembled WGS sequence"/>
</dbReference>
<dbReference type="AlphaFoldDB" id="A0AAD7WXQ3"/>
<proteinExistence type="predicted"/>
<name>A0AAD7WXQ3_9TELE</name>
<accession>A0AAD7WXQ3</accession>
<keyword evidence="3" id="KW-1185">Reference proteome</keyword>
<keyword evidence="1" id="KW-0812">Transmembrane</keyword>
<protein>
    <submittedName>
        <fullName evidence="2">Uncharacterized protein</fullName>
    </submittedName>
</protein>
<dbReference type="EMBL" id="JAINUG010000017">
    <property type="protein sequence ID" value="KAJ8413067.1"/>
    <property type="molecule type" value="Genomic_DNA"/>
</dbReference>
<gene>
    <name evidence="2" type="ORF">AAFF_G00106490</name>
</gene>
<evidence type="ECO:0000256" key="1">
    <source>
        <dbReference type="SAM" id="Phobius"/>
    </source>
</evidence>